<reference evidence="2" key="1">
    <citation type="journal article" date="2012" name="Nat. Genet.">
        <title>Lifestyle transitions in plant pathogenic Colletotrichum fungi deciphered by genome and transcriptome analyses.</title>
        <authorList>
            <person name="O'Connell R.J."/>
            <person name="Thon M.R."/>
            <person name="Hacquard S."/>
            <person name="Amyotte S.G."/>
            <person name="Kleemann J."/>
            <person name="Torres M.F."/>
            <person name="Damm U."/>
            <person name="Buiate E.A."/>
            <person name="Epstein L."/>
            <person name="Alkan N."/>
            <person name="Altmueller J."/>
            <person name="Alvarado-Balderrama L."/>
            <person name="Bauser C.A."/>
            <person name="Becker C."/>
            <person name="Birren B.W."/>
            <person name="Chen Z."/>
            <person name="Choi J."/>
            <person name="Crouch J.A."/>
            <person name="Duvick J.P."/>
            <person name="Farman M.A."/>
            <person name="Gan P."/>
            <person name="Heiman D."/>
            <person name="Henrissat B."/>
            <person name="Howard R.J."/>
            <person name="Kabbage M."/>
            <person name="Koch C."/>
            <person name="Kracher B."/>
            <person name="Kubo Y."/>
            <person name="Law A.D."/>
            <person name="Lebrun M.-H."/>
            <person name="Lee Y.-H."/>
            <person name="Miyara I."/>
            <person name="Moore N."/>
            <person name="Neumann U."/>
            <person name="Nordstroem K."/>
            <person name="Panaccione D.G."/>
            <person name="Panstruga R."/>
            <person name="Place M."/>
            <person name="Proctor R.H."/>
            <person name="Prusky D."/>
            <person name="Rech G."/>
            <person name="Reinhardt R."/>
            <person name="Rollins J.A."/>
            <person name="Rounsley S."/>
            <person name="Schardl C.L."/>
            <person name="Schwartz D.C."/>
            <person name="Shenoy N."/>
            <person name="Shirasu K."/>
            <person name="Sikhakolli U.R."/>
            <person name="Stueber K."/>
            <person name="Sukno S.A."/>
            <person name="Sweigard J.A."/>
            <person name="Takano Y."/>
            <person name="Takahara H."/>
            <person name="Trail F."/>
            <person name="van der Does H.C."/>
            <person name="Voll L.M."/>
            <person name="Will I."/>
            <person name="Young S."/>
            <person name="Zeng Q."/>
            <person name="Zhang J."/>
            <person name="Zhou S."/>
            <person name="Dickman M.B."/>
            <person name="Schulze-Lefert P."/>
            <person name="Ver Loren van Themaat E."/>
            <person name="Ma L.-J."/>
            <person name="Vaillancourt L.J."/>
        </authorList>
    </citation>
    <scope>NUCLEOTIDE SEQUENCE [LARGE SCALE GENOMIC DNA]</scope>
    <source>
        <strain evidence="2">IMI 349063</strain>
    </source>
</reference>
<protein>
    <submittedName>
        <fullName evidence="1">Uncharacterized protein</fullName>
    </submittedName>
</protein>
<proteinExistence type="predicted"/>
<dbReference type="AlphaFoldDB" id="H1VS08"/>
<accession>H1VS08</accession>
<sequence>MLGKDAEGSEVHAGDGVLDDLLGGQGEGLRDGAQLVGELIRGTGGSLDGD</sequence>
<feature type="non-terminal residue" evidence="1">
    <location>
        <position position="50"/>
    </location>
</feature>
<dbReference type="Proteomes" id="UP000007174">
    <property type="component" value="Unassembled WGS sequence"/>
</dbReference>
<name>H1VS08_COLHI</name>
<evidence type="ECO:0000313" key="1">
    <source>
        <dbReference type="EMBL" id="CCF43015.1"/>
    </source>
</evidence>
<dbReference type="EMBL" id="CACQ02005797">
    <property type="protein sequence ID" value="CCF43015.1"/>
    <property type="molecule type" value="Genomic_DNA"/>
</dbReference>
<organism evidence="1 2">
    <name type="scientific">Colletotrichum higginsianum (strain IMI 349063)</name>
    <name type="common">Crucifer anthracnose fungus</name>
    <dbReference type="NCBI Taxonomy" id="759273"/>
    <lineage>
        <taxon>Eukaryota</taxon>
        <taxon>Fungi</taxon>
        <taxon>Dikarya</taxon>
        <taxon>Ascomycota</taxon>
        <taxon>Pezizomycotina</taxon>
        <taxon>Sordariomycetes</taxon>
        <taxon>Hypocreomycetidae</taxon>
        <taxon>Glomerellales</taxon>
        <taxon>Glomerellaceae</taxon>
        <taxon>Colletotrichum</taxon>
        <taxon>Colletotrichum destructivum species complex</taxon>
    </lineage>
</organism>
<evidence type="ECO:0000313" key="2">
    <source>
        <dbReference type="Proteomes" id="UP000007174"/>
    </source>
</evidence>
<dbReference type="HOGENOM" id="CLU_3129701_0_0_1"/>
<gene>
    <name evidence="1" type="ORF">CH063_12840</name>
</gene>